<keyword evidence="10" id="KW-1185">Reference proteome</keyword>
<feature type="transmembrane region" description="Helical" evidence="7">
    <location>
        <begin position="258"/>
        <end position="283"/>
    </location>
</feature>
<evidence type="ECO:0000259" key="8">
    <source>
        <dbReference type="Pfam" id="PF13962"/>
    </source>
</evidence>
<feature type="domain" description="PGG" evidence="8">
    <location>
        <begin position="2"/>
        <end position="115"/>
    </location>
</feature>
<keyword evidence="3" id="KW-0677">Repeat</keyword>
<comment type="caution">
    <text evidence="9">The sequence shown here is derived from an EMBL/GenBank/DDBJ whole genome shotgun (WGS) entry which is preliminary data.</text>
</comment>
<feature type="transmembrane region" description="Helical" evidence="7">
    <location>
        <begin position="178"/>
        <end position="209"/>
    </location>
</feature>
<dbReference type="Pfam" id="PF13962">
    <property type="entry name" value="PGG"/>
    <property type="match status" value="2"/>
</dbReference>
<dbReference type="PANTHER" id="PTHR24186:SF50">
    <property type="entry name" value="ANKYRIN REPEAT-CONTAINING PROTEIN ITN1-LIKE ISOFORM X1"/>
    <property type="match status" value="1"/>
</dbReference>
<organism evidence="9 10">
    <name type="scientific">Solanum bulbocastanum</name>
    <name type="common">Wild potato</name>
    <dbReference type="NCBI Taxonomy" id="147425"/>
    <lineage>
        <taxon>Eukaryota</taxon>
        <taxon>Viridiplantae</taxon>
        <taxon>Streptophyta</taxon>
        <taxon>Embryophyta</taxon>
        <taxon>Tracheophyta</taxon>
        <taxon>Spermatophyta</taxon>
        <taxon>Magnoliopsida</taxon>
        <taxon>eudicotyledons</taxon>
        <taxon>Gunneridae</taxon>
        <taxon>Pentapetalae</taxon>
        <taxon>asterids</taxon>
        <taxon>lamiids</taxon>
        <taxon>Solanales</taxon>
        <taxon>Solanaceae</taxon>
        <taxon>Solanoideae</taxon>
        <taxon>Solaneae</taxon>
        <taxon>Solanum</taxon>
    </lineage>
</organism>
<feature type="transmembrane region" description="Helical" evidence="7">
    <location>
        <begin position="91"/>
        <end position="117"/>
    </location>
</feature>
<evidence type="ECO:0000256" key="5">
    <source>
        <dbReference type="ARBA" id="ARBA00023043"/>
    </source>
</evidence>
<keyword evidence="6 7" id="KW-0472">Membrane</keyword>
<feature type="transmembrane region" description="Helical" evidence="7">
    <location>
        <begin position="48"/>
        <end position="71"/>
    </location>
</feature>
<feature type="domain" description="PGG" evidence="8">
    <location>
        <begin position="128"/>
        <end position="252"/>
    </location>
</feature>
<protein>
    <recommendedName>
        <fullName evidence="8">PGG domain-containing protein</fullName>
    </recommendedName>
</protein>
<evidence type="ECO:0000256" key="3">
    <source>
        <dbReference type="ARBA" id="ARBA00022737"/>
    </source>
</evidence>
<gene>
    <name evidence="9" type="ORF">RDI58_014221</name>
</gene>
<dbReference type="GO" id="GO:0005886">
    <property type="term" value="C:plasma membrane"/>
    <property type="evidence" value="ECO:0007669"/>
    <property type="project" value="TreeGrafter"/>
</dbReference>
<evidence type="ECO:0000313" key="10">
    <source>
        <dbReference type="Proteomes" id="UP001371456"/>
    </source>
</evidence>
<evidence type="ECO:0000256" key="4">
    <source>
        <dbReference type="ARBA" id="ARBA00022989"/>
    </source>
</evidence>
<keyword evidence="5" id="KW-0040">ANK repeat</keyword>
<accession>A0AAN8YFW2</accession>
<evidence type="ECO:0000256" key="7">
    <source>
        <dbReference type="SAM" id="Phobius"/>
    </source>
</evidence>
<feature type="transmembrane region" description="Helical" evidence="7">
    <location>
        <begin position="137"/>
        <end position="158"/>
    </location>
</feature>
<evidence type="ECO:0000256" key="2">
    <source>
        <dbReference type="ARBA" id="ARBA00022692"/>
    </source>
</evidence>
<sequence>MNAAQIHLVVATLLVTVTFAAGFTLPGGFESDHDSPHKGMAILVKKPAFCAFVVTDAIAFVCSAGAVFSYFVMAANHHPTTKEELRVLVNIYRVATILQFLSMSAVVIAFVTGMAIFIRQDPEKSRENTMKAAQIHLVVAALIMTVTFTAGFTLPGGFDSDRVSPDKGMAILLKSTSFGIFVVTNAIAFTSSAAAVFTHFAMGASITYVPGTVAGLMVTELEVILRLYKIATYLQFVAMSAVVIAFVTGMYATLAHSVGLAAIVCVIGCISFALYVLVIVVWLQLM</sequence>
<dbReference type="AlphaFoldDB" id="A0AAN8YFW2"/>
<evidence type="ECO:0000256" key="6">
    <source>
        <dbReference type="ARBA" id="ARBA00023136"/>
    </source>
</evidence>
<dbReference type="Proteomes" id="UP001371456">
    <property type="component" value="Unassembled WGS sequence"/>
</dbReference>
<dbReference type="EMBL" id="JBANQN010000005">
    <property type="protein sequence ID" value="KAK6790421.1"/>
    <property type="molecule type" value="Genomic_DNA"/>
</dbReference>
<keyword evidence="4 7" id="KW-1133">Transmembrane helix</keyword>
<feature type="transmembrane region" description="Helical" evidence="7">
    <location>
        <begin position="6"/>
        <end position="27"/>
    </location>
</feature>
<evidence type="ECO:0000313" key="9">
    <source>
        <dbReference type="EMBL" id="KAK6790421.1"/>
    </source>
</evidence>
<name>A0AAN8YFW2_SOLBU</name>
<keyword evidence="2 7" id="KW-0812">Transmembrane</keyword>
<dbReference type="InterPro" id="IPR026961">
    <property type="entry name" value="PGG_dom"/>
</dbReference>
<dbReference type="PANTHER" id="PTHR24186">
    <property type="entry name" value="PROTEIN PHOSPHATASE 1 REGULATORY SUBUNIT"/>
    <property type="match status" value="1"/>
</dbReference>
<evidence type="ECO:0000256" key="1">
    <source>
        <dbReference type="ARBA" id="ARBA00004141"/>
    </source>
</evidence>
<proteinExistence type="predicted"/>
<reference evidence="9 10" key="1">
    <citation type="submission" date="2024-02" db="EMBL/GenBank/DDBJ databases">
        <title>de novo genome assembly of Solanum bulbocastanum strain 11H21.</title>
        <authorList>
            <person name="Hosaka A.J."/>
        </authorList>
    </citation>
    <scope>NUCLEOTIDE SEQUENCE [LARGE SCALE GENOMIC DNA]</scope>
    <source>
        <tissue evidence="9">Young leaves</tissue>
    </source>
</reference>
<feature type="transmembrane region" description="Helical" evidence="7">
    <location>
        <begin position="230"/>
        <end position="252"/>
    </location>
</feature>
<comment type="subcellular location">
    <subcellularLocation>
        <location evidence="1">Membrane</location>
        <topology evidence="1">Multi-pass membrane protein</topology>
    </subcellularLocation>
</comment>